<evidence type="ECO:0000256" key="1">
    <source>
        <dbReference type="SAM" id="MobiDB-lite"/>
    </source>
</evidence>
<keyword evidence="3" id="KW-1185">Reference proteome</keyword>
<gene>
    <name evidence="2" type="ORF">DCAF_LOCUS7873</name>
</gene>
<sequence length="94" mass="10670">MRQKERGIVIIWIGNSAACSTRGWPNEVRVKKNPGDRRNCAHLLRKRAGWARKRSQKTCAASVGSGDYGSVREKDKIREEMSTEGKEKKVGEKR</sequence>
<name>A0AAV1RAU7_9ROSI</name>
<dbReference type="Proteomes" id="UP001314170">
    <property type="component" value="Unassembled WGS sequence"/>
</dbReference>
<feature type="region of interest" description="Disordered" evidence="1">
    <location>
        <begin position="54"/>
        <end position="94"/>
    </location>
</feature>
<comment type="caution">
    <text evidence="2">The sequence shown here is derived from an EMBL/GenBank/DDBJ whole genome shotgun (WGS) entry which is preliminary data.</text>
</comment>
<dbReference type="AlphaFoldDB" id="A0AAV1RAU7"/>
<proteinExistence type="predicted"/>
<feature type="compositionally biased region" description="Basic and acidic residues" evidence="1">
    <location>
        <begin position="70"/>
        <end position="94"/>
    </location>
</feature>
<organism evidence="2 3">
    <name type="scientific">Dovyalis caffra</name>
    <dbReference type="NCBI Taxonomy" id="77055"/>
    <lineage>
        <taxon>Eukaryota</taxon>
        <taxon>Viridiplantae</taxon>
        <taxon>Streptophyta</taxon>
        <taxon>Embryophyta</taxon>
        <taxon>Tracheophyta</taxon>
        <taxon>Spermatophyta</taxon>
        <taxon>Magnoliopsida</taxon>
        <taxon>eudicotyledons</taxon>
        <taxon>Gunneridae</taxon>
        <taxon>Pentapetalae</taxon>
        <taxon>rosids</taxon>
        <taxon>fabids</taxon>
        <taxon>Malpighiales</taxon>
        <taxon>Salicaceae</taxon>
        <taxon>Flacourtieae</taxon>
        <taxon>Dovyalis</taxon>
    </lineage>
</organism>
<accession>A0AAV1RAU7</accession>
<protein>
    <submittedName>
        <fullName evidence="2">Uncharacterized protein</fullName>
    </submittedName>
</protein>
<evidence type="ECO:0000313" key="2">
    <source>
        <dbReference type="EMBL" id="CAK7330275.1"/>
    </source>
</evidence>
<reference evidence="2 3" key="1">
    <citation type="submission" date="2024-01" db="EMBL/GenBank/DDBJ databases">
        <authorList>
            <person name="Waweru B."/>
        </authorList>
    </citation>
    <scope>NUCLEOTIDE SEQUENCE [LARGE SCALE GENOMIC DNA]</scope>
</reference>
<dbReference type="EMBL" id="CAWUPB010000913">
    <property type="protein sequence ID" value="CAK7330275.1"/>
    <property type="molecule type" value="Genomic_DNA"/>
</dbReference>
<evidence type="ECO:0000313" key="3">
    <source>
        <dbReference type="Proteomes" id="UP001314170"/>
    </source>
</evidence>